<dbReference type="AlphaFoldDB" id="A0A834TH86"/>
<dbReference type="Proteomes" id="UP000634136">
    <property type="component" value="Unassembled WGS sequence"/>
</dbReference>
<evidence type="ECO:0000313" key="2">
    <source>
        <dbReference type="Proteomes" id="UP000634136"/>
    </source>
</evidence>
<proteinExistence type="predicted"/>
<dbReference type="EMBL" id="JAAIUW010000008">
    <property type="protein sequence ID" value="KAF7821116.1"/>
    <property type="molecule type" value="Genomic_DNA"/>
</dbReference>
<accession>A0A834TH86</accession>
<protein>
    <submittedName>
        <fullName evidence="1">Uncharacterized protein</fullName>
    </submittedName>
</protein>
<name>A0A834TH86_9FABA</name>
<organism evidence="1 2">
    <name type="scientific">Senna tora</name>
    <dbReference type="NCBI Taxonomy" id="362788"/>
    <lineage>
        <taxon>Eukaryota</taxon>
        <taxon>Viridiplantae</taxon>
        <taxon>Streptophyta</taxon>
        <taxon>Embryophyta</taxon>
        <taxon>Tracheophyta</taxon>
        <taxon>Spermatophyta</taxon>
        <taxon>Magnoliopsida</taxon>
        <taxon>eudicotyledons</taxon>
        <taxon>Gunneridae</taxon>
        <taxon>Pentapetalae</taxon>
        <taxon>rosids</taxon>
        <taxon>fabids</taxon>
        <taxon>Fabales</taxon>
        <taxon>Fabaceae</taxon>
        <taxon>Caesalpinioideae</taxon>
        <taxon>Cassia clade</taxon>
        <taxon>Senna</taxon>
    </lineage>
</organism>
<comment type="caution">
    <text evidence="1">The sequence shown here is derived from an EMBL/GenBank/DDBJ whole genome shotgun (WGS) entry which is preliminary data.</text>
</comment>
<sequence>MSESGSRISLTFHELQGLTRQTLPSSESSQLWDTYVKNPFLLCLSRTLVLALEGHYHKTVMIPWARIRKRSS</sequence>
<evidence type="ECO:0000313" key="1">
    <source>
        <dbReference type="EMBL" id="KAF7821116.1"/>
    </source>
</evidence>
<gene>
    <name evidence="1" type="ORF">G2W53_026571</name>
</gene>
<keyword evidence="2" id="KW-1185">Reference proteome</keyword>
<reference evidence="1" key="1">
    <citation type="submission" date="2020-09" db="EMBL/GenBank/DDBJ databases">
        <title>Genome-Enabled Discovery of Anthraquinone Biosynthesis in Senna tora.</title>
        <authorList>
            <person name="Kang S.-H."/>
            <person name="Pandey R.P."/>
            <person name="Lee C.-M."/>
            <person name="Sim J.-S."/>
            <person name="Jeong J.-T."/>
            <person name="Choi B.-S."/>
            <person name="Jung M."/>
            <person name="Ginzburg D."/>
            <person name="Zhao K."/>
            <person name="Won S.Y."/>
            <person name="Oh T.-J."/>
            <person name="Yu Y."/>
            <person name="Kim N.-H."/>
            <person name="Lee O.R."/>
            <person name="Lee T.-H."/>
            <person name="Bashyal P."/>
            <person name="Kim T.-S."/>
            <person name="Lee W.-H."/>
            <person name="Kawkins C."/>
            <person name="Kim C.-K."/>
            <person name="Kim J.S."/>
            <person name="Ahn B.O."/>
            <person name="Rhee S.Y."/>
            <person name="Sohng J.K."/>
        </authorList>
    </citation>
    <scope>NUCLEOTIDE SEQUENCE</scope>
    <source>
        <tissue evidence="1">Leaf</tissue>
    </source>
</reference>